<organism evidence="1 2">
    <name type="scientific">Chenggangzhangella methanolivorans</name>
    <dbReference type="NCBI Taxonomy" id="1437009"/>
    <lineage>
        <taxon>Bacteria</taxon>
        <taxon>Pseudomonadati</taxon>
        <taxon>Pseudomonadota</taxon>
        <taxon>Alphaproteobacteria</taxon>
        <taxon>Hyphomicrobiales</taxon>
        <taxon>Methylopilaceae</taxon>
        <taxon>Chenggangzhangella</taxon>
    </lineage>
</organism>
<proteinExistence type="predicted"/>
<dbReference type="EMBL" id="CP081869">
    <property type="protein sequence ID" value="QZN99071.1"/>
    <property type="molecule type" value="Genomic_DNA"/>
</dbReference>
<keyword evidence="2" id="KW-1185">Reference proteome</keyword>
<evidence type="ECO:0000313" key="1">
    <source>
        <dbReference type="EMBL" id="QZN99071.1"/>
    </source>
</evidence>
<dbReference type="Proteomes" id="UP000825701">
    <property type="component" value="Chromosome"/>
</dbReference>
<dbReference type="Gene3D" id="3.40.50.10600">
    <property type="entry name" value="SpoIIaa-like domains"/>
    <property type="match status" value="1"/>
</dbReference>
<gene>
    <name evidence="1" type="ORF">K6K41_19770</name>
</gene>
<dbReference type="AlphaFoldDB" id="A0A9E6UKB0"/>
<dbReference type="InterPro" id="IPR021866">
    <property type="entry name" value="SpoIIAA-like"/>
</dbReference>
<sequence length="130" mass="14695">MPIDAPERSIVSRDSPRLDLLVFEIQSKIPKADIEWMSRIVDRAFEEHEQIDMLLLMTNYEGSELSAMLDGEALSVQSRSVARVRRYAVVGAPSWARTMIEIFGSLSPVDAKTFELANEAAAWAWVDQRP</sequence>
<reference evidence="1" key="1">
    <citation type="submission" date="2021-08" db="EMBL/GenBank/DDBJ databases">
        <authorList>
            <person name="Zhang H."/>
            <person name="Xu M."/>
            <person name="Yu Z."/>
            <person name="Yang L."/>
            <person name="Cai Y."/>
        </authorList>
    </citation>
    <scope>NUCLEOTIDE SEQUENCE</scope>
    <source>
        <strain evidence="1">CHL1</strain>
    </source>
</reference>
<dbReference type="Pfam" id="PF11964">
    <property type="entry name" value="SpoIIAA-like"/>
    <property type="match status" value="1"/>
</dbReference>
<dbReference type="RefSeq" id="WP_261402101.1">
    <property type="nucleotide sequence ID" value="NZ_CP081869.1"/>
</dbReference>
<evidence type="ECO:0000313" key="2">
    <source>
        <dbReference type="Proteomes" id="UP000825701"/>
    </source>
</evidence>
<accession>A0A9E6UKB0</accession>
<dbReference type="KEGG" id="cmet:K6K41_19770"/>
<name>A0A9E6UKB0_9HYPH</name>
<dbReference type="InterPro" id="IPR036513">
    <property type="entry name" value="STAS_dom_sf"/>
</dbReference>
<protein>
    <submittedName>
        <fullName evidence="1">STAS/SEC14 domain-containing protein</fullName>
    </submittedName>
</protein>
<dbReference type="InterPro" id="IPR038396">
    <property type="entry name" value="SpoIIAA-like_sf"/>
</dbReference>
<dbReference type="SUPFAM" id="SSF52091">
    <property type="entry name" value="SpoIIaa-like"/>
    <property type="match status" value="1"/>
</dbReference>